<dbReference type="Gene3D" id="3.20.20.210">
    <property type="match status" value="1"/>
</dbReference>
<dbReference type="Proteomes" id="UP000076079">
    <property type="component" value="Chromosome"/>
</dbReference>
<evidence type="ECO:0000313" key="3">
    <source>
        <dbReference type="Proteomes" id="UP000076079"/>
    </source>
</evidence>
<reference evidence="3" key="2">
    <citation type="submission" date="2016-04" db="EMBL/GenBank/DDBJ databases">
        <title>First Complete Genome Sequence of a Subdivision 6 Acidobacterium.</title>
        <authorList>
            <person name="Huang S."/>
            <person name="Vieira S."/>
            <person name="Bunk B."/>
            <person name="Riedel T."/>
            <person name="Sproeer C."/>
            <person name="Overmann J."/>
        </authorList>
    </citation>
    <scope>NUCLEOTIDE SEQUENCE [LARGE SCALE GENOMIC DNA]</scope>
    <source>
        <strain evidence="3">DSM 100886 HEG_-6_39</strain>
    </source>
</reference>
<dbReference type="GO" id="GO:0032259">
    <property type="term" value="P:methylation"/>
    <property type="evidence" value="ECO:0007669"/>
    <property type="project" value="UniProtKB-KW"/>
</dbReference>
<evidence type="ECO:0000259" key="1">
    <source>
        <dbReference type="Pfam" id="PF01717"/>
    </source>
</evidence>
<dbReference type="EC" id="2.1.1.14" evidence="2"/>
<dbReference type="GO" id="GO:0003871">
    <property type="term" value="F:5-methyltetrahydropteroyltriglutamate-homocysteine S-methyltransferase activity"/>
    <property type="evidence" value="ECO:0007669"/>
    <property type="project" value="UniProtKB-EC"/>
</dbReference>
<sequence>MHVWRSDVVGSLLRPAWLQEARGQVERGTLAAAAFKRIEDRAVDEAVALQEAAGLEVITDGEMRRYAFFGHLIEAVEGFDREGGWSVTFRDAEGHAAPLRRPVVVGKLAWRRQMSVEEFTYLRGRTTRQVKVTLLSAQQAAAYYDPEFSKAAYATRDAYLADLVDFTRREIAELVRLGCEYIQIDAPQYAALLDETIREGYRQRGSDPDRLLDTCIELDNAIIDGHPGVTFGIHICRGNHKSMFYASGGYDRIAEHIFRRARFQRFLLEYDDERSGTFEPLRHVPDDRVVVLGLVSSKKPELEAAAELERRIAEASRYVPLERLAISPQCGFASTHEGNRLTPDDQRAKLELVGRTARAVWTPASTR</sequence>
<dbReference type="EMBL" id="CP015136">
    <property type="protein sequence ID" value="AMY10781.1"/>
    <property type="molecule type" value="Genomic_DNA"/>
</dbReference>
<dbReference type="PANTHER" id="PTHR43844:SF2">
    <property type="entry name" value="SYNTHASE, VITAMIN-B12 INDEPENDENT, PUTATIVE (AFU_ORTHOLOGUE AFUA_3G12060)-RELATED"/>
    <property type="match status" value="1"/>
</dbReference>
<dbReference type="PATRIC" id="fig|1813736.3.peg.4252"/>
<dbReference type="OrthoDB" id="6430685at2"/>
<keyword evidence="3" id="KW-1185">Reference proteome</keyword>
<evidence type="ECO:0000313" key="2">
    <source>
        <dbReference type="EMBL" id="AMY10781.1"/>
    </source>
</evidence>
<protein>
    <submittedName>
        <fullName evidence="2">5-methyltetrahydropteroyltriglutamate--homocysteine methyltransferase</fullName>
        <ecNumber evidence="2">2.1.1.14</ecNumber>
    </submittedName>
</protein>
<dbReference type="PANTHER" id="PTHR43844">
    <property type="entry name" value="METHIONINE SYNTHASE"/>
    <property type="match status" value="1"/>
</dbReference>
<dbReference type="KEGG" id="abac:LuPra_04022"/>
<dbReference type="InterPro" id="IPR038071">
    <property type="entry name" value="UROD/MetE-like_sf"/>
</dbReference>
<dbReference type="GO" id="GO:0009086">
    <property type="term" value="P:methionine biosynthetic process"/>
    <property type="evidence" value="ECO:0007669"/>
    <property type="project" value="InterPro"/>
</dbReference>
<dbReference type="InterPro" id="IPR002629">
    <property type="entry name" value="Met_Synth_C/arc"/>
</dbReference>
<dbReference type="GO" id="GO:0008270">
    <property type="term" value="F:zinc ion binding"/>
    <property type="evidence" value="ECO:0007669"/>
    <property type="project" value="InterPro"/>
</dbReference>
<dbReference type="CDD" id="cd03311">
    <property type="entry name" value="CIMS_C_terminal_like"/>
    <property type="match status" value="1"/>
</dbReference>
<dbReference type="AlphaFoldDB" id="A0A143PQS7"/>
<keyword evidence="2" id="KW-0808">Transferase</keyword>
<name>A0A143PQS7_LUTPR</name>
<dbReference type="SUPFAM" id="SSF51726">
    <property type="entry name" value="UROD/MetE-like"/>
    <property type="match status" value="1"/>
</dbReference>
<proteinExistence type="predicted"/>
<dbReference type="RefSeq" id="WP_110172385.1">
    <property type="nucleotide sequence ID" value="NZ_CP015136.1"/>
</dbReference>
<organism evidence="2 3">
    <name type="scientific">Luteitalea pratensis</name>
    <dbReference type="NCBI Taxonomy" id="1855912"/>
    <lineage>
        <taxon>Bacteria</taxon>
        <taxon>Pseudomonadati</taxon>
        <taxon>Acidobacteriota</taxon>
        <taxon>Vicinamibacteria</taxon>
        <taxon>Vicinamibacterales</taxon>
        <taxon>Vicinamibacteraceae</taxon>
        <taxon>Luteitalea</taxon>
    </lineage>
</organism>
<dbReference type="Pfam" id="PF01717">
    <property type="entry name" value="Meth_synt_2"/>
    <property type="match status" value="1"/>
</dbReference>
<feature type="domain" description="Cobalamin-independent methionine synthase MetE C-terminal/archaeal" evidence="1">
    <location>
        <begin position="8"/>
        <end position="335"/>
    </location>
</feature>
<gene>
    <name evidence="2" type="primary">metE_2</name>
    <name evidence="2" type="ORF">LuPra_04022</name>
</gene>
<dbReference type="STRING" id="1855912.LuPra_04022"/>
<keyword evidence="2" id="KW-0489">Methyltransferase</keyword>
<reference evidence="2 3" key="1">
    <citation type="journal article" date="2016" name="Genome Announc.">
        <title>First Complete Genome Sequence of a Subdivision 6 Acidobacterium Strain.</title>
        <authorList>
            <person name="Huang S."/>
            <person name="Vieira S."/>
            <person name="Bunk B."/>
            <person name="Riedel T."/>
            <person name="Sproer C."/>
            <person name="Overmann J."/>
        </authorList>
    </citation>
    <scope>NUCLEOTIDE SEQUENCE [LARGE SCALE GENOMIC DNA]</scope>
    <source>
        <strain evidence="3">DSM 100886 HEG_-6_39</strain>
    </source>
</reference>
<accession>A0A143PQS7</accession>